<evidence type="ECO:0000256" key="4">
    <source>
        <dbReference type="ARBA" id="ARBA00022801"/>
    </source>
</evidence>
<dbReference type="GO" id="GO:0008270">
    <property type="term" value="F:zinc ion binding"/>
    <property type="evidence" value="ECO:0007669"/>
    <property type="project" value="InterPro"/>
</dbReference>
<dbReference type="PANTHER" id="PTHR22993">
    <property type="entry name" value="FORMAMIDOPYRIMIDINE-DNA GLYCOSYLASE"/>
    <property type="match status" value="1"/>
</dbReference>
<evidence type="ECO:0000256" key="7">
    <source>
        <dbReference type="ARBA" id="ARBA00023239"/>
    </source>
</evidence>
<accession>A0AAU8FI02</accession>
<dbReference type="SMART" id="SM01232">
    <property type="entry name" value="H2TH"/>
    <property type="match status" value="1"/>
</dbReference>
<keyword evidence="6" id="KW-0234">DNA repair</keyword>
<reference evidence="11" key="1">
    <citation type="submission" date="2024-06" db="EMBL/GenBank/DDBJ databases">
        <title>Sequencing and assembly of the genome of Dyadobacter sp. strain 676, a symbiont of Cyamopsis tetragonoloba.</title>
        <authorList>
            <person name="Guro P."/>
            <person name="Sazanova A."/>
            <person name="Kuznetsova I."/>
            <person name="Belimov A."/>
            <person name="Safronova V."/>
        </authorList>
    </citation>
    <scope>NUCLEOTIDE SEQUENCE</scope>
    <source>
        <strain evidence="11">676</strain>
    </source>
</reference>
<name>A0AAU8FI02_9BACT</name>
<evidence type="ECO:0000256" key="5">
    <source>
        <dbReference type="ARBA" id="ARBA00023125"/>
    </source>
</evidence>
<dbReference type="PROSITE" id="PS51068">
    <property type="entry name" value="FPG_CAT"/>
    <property type="match status" value="1"/>
</dbReference>
<dbReference type="InterPro" id="IPR035937">
    <property type="entry name" value="FPG_N"/>
</dbReference>
<sequence length="259" mass="29065">MPELPDLQVFARNLTKTLKGSKLEKVTLLHTSKVKVSKKELNEVLSGKKLREVRRVGKQLCFDFAKNAQLLMHLMLHGKLVLEARNAEPPKHVIAELRFDNNTLYLTDFQKAAHLLLNPESSRAVDALSDELTASWLTAKLERSRAKIKSILMDQKVIAGIGNAYADEILWKAKINPESIAGKIPDDVVRKLSSVIGQVLKRAEDAIVKKHPDIISGEIRDFLEIHNPNKERSPGGAEILTATVGGRKTYYTDEQKLYK</sequence>
<dbReference type="GO" id="GO:0003906">
    <property type="term" value="F:DNA-(apurinic or apyrimidinic site) endonuclease activity"/>
    <property type="evidence" value="ECO:0007669"/>
    <property type="project" value="InterPro"/>
</dbReference>
<gene>
    <name evidence="11" type="ORF">ABV298_23880</name>
</gene>
<keyword evidence="5" id="KW-0238">DNA-binding</keyword>
<dbReference type="Pfam" id="PF01149">
    <property type="entry name" value="Fapy_DNA_glyco"/>
    <property type="match status" value="1"/>
</dbReference>
<evidence type="ECO:0000259" key="10">
    <source>
        <dbReference type="PROSITE" id="PS51068"/>
    </source>
</evidence>
<evidence type="ECO:0000256" key="9">
    <source>
        <dbReference type="ARBA" id="ARBA00023295"/>
    </source>
</evidence>
<feature type="domain" description="Formamidopyrimidine-DNA glycosylase catalytic" evidence="10">
    <location>
        <begin position="2"/>
        <end position="113"/>
    </location>
</feature>
<organism evidence="11">
    <name type="scientific">Dyadobacter sp. 676</name>
    <dbReference type="NCBI Taxonomy" id="3088362"/>
    <lineage>
        <taxon>Bacteria</taxon>
        <taxon>Pseudomonadati</taxon>
        <taxon>Bacteroidota</taxon>
        <taxon>Cytophagia</taxon>
        <taxon>Cytophagales</taxon>
        <taxon>Spirosomataceae</taxon>
        <taxon>Dyadobacter</taxon>
    </lineage>
</organism>
<dbReference type="GO" id="GO:0034039">
    <property type="term" value="F:8-oxo-7,8-dihydroguanine DNA N-glycosylase activity"/>
    <property type="evidence" value="ECO:0007669"/>
    <property type="project" value="TreeGrafter"/>
</dbReference>
<dbReference type="PANTHER" id="PTHR22993:SF9">
    <property type="entry name" value="FORMAMIDOPYRIMIDINE-DNA GLYCOSYLASE"/>
    <property type="match status" value="1"/>
</dbReference>
<comment type="similarity">
    <text evidence="2">Belongs to the FPG family.</text>
</comment>
<keyword evidence="8" id="KW-0511">Multifunctional enzyme</keyword>
<dbReference type="SUPFAM" id="SSF81624">
    <property type="entry name" value="N-terminal domain of MutM-like DNA repair proteins"/>
    <property type="match status" value="1"/>
</dbReference>
<keyword evidence="3" id="KW-0227">DNA damage</keyword>
<dbReference type="InterPro" id="IPR010979">
    <property type="entry name" value="Ribosomal_uS13-like_H2TH"/>
</dbReference>
<dbReference type="GO" id="GO:0006284">
    <property type="term" value="P:base-excision repair"/>
    <property type="evidence" value="ECO:0007669"/>
    <property type="project" value="InterPro"/>
</dbReference>
<dbReference type="InterPro" id="IPR012319">
    <property type="entry name" value="FPG_cat"/>
</dbReference>
<dbReference type="Pfam" id="PF06831">
    <property type="entry name" value="H2TH"/>
    <property type="match status" value="1"/>
</dbReference>
<dbReference type="EMBL" id="CP159289">
    <property type="protein sequence ID" value="XCH23338.1"/>
    <property type="molecule type" value="Genomic_DNA"/>
</dbReference>
<evidence type="ECO:0000256" key="6">
    <source>
        <dbReference type="ARBA" id="ARBA00023204"/>
    </source>
</evidence>
<dbReference type="RefSeq" id="WP_353718664.1">
    <property type="nucleotide sequence ID" value="NZ_CP159289.1"/>
</dbReference>
<keyword evidence="4" id="KW-0378">Hydrolase</keyword>
<evidence type="ECO:0000256" key="8">
    <source>
        <dbReference type="ARBA" id="ARBA00023268"/>
    </source>
</evidence>
<dbReference type="AlphaFoldDB" id="A0AAU8FI02"/>
<dbReference type="GO" id="GO:0003684">
    <property type="term" value="F:damaged DNA binding"/>
    <property type="evidence" value="ECO:0007669"/>
    <property type="project" value="InterPro"/>
</dbReference>
<dbReference type="GO" id="GO:0016829">
    <property type="term" value="F:lyase activity"/>
    <property type="evidence" value="ECO:0007669"/>
    <property type="project" value="UniProtKB-KW"/>
</dbReference>
<protein>
    <submittedName>
        <fullName evidence="11">DNA-formamidopyrimidine glycosylase family protein</fullName>
    </submittedName>
</protein>
<dbReference type="SMART" id="SM00898">
    <property type="entry name" value="Fapy_DNA_glyco"/>
    <property type="match status" value="1"/>
</dbReference>
<evidence type="ECO:0000256" key="2">
    <source>
        <dbReference type="ARBA" id="ARBA00009409"/>
    </source>
</evidence>
<comment type="catalytic activity">
    <reaction evidence="1">
        <text>Hydrolysis of DNA containing ring-opened 7-methylguanine residues, releasing 2,6-diamino-4-hydroxy-5-(N-methyl)formamidopyrimidine.</text>
        <dbReference type="EC" id="3.2.2.23"/>
    </reaction>
</comment>
<evidence type="ECO:0000256" key="1">
    <source>
        <dbReference type="ARBA" id="ARBA00001668"/>
    </source>
</evidence>
<proteinExistence type="inferred from homology"/>
<evidence type="ECO:0000256" key="3">
    <source>
        <dbReference type="ARBA" id="ARBA00022763"/>
    </source>
</evidence>
<dbReference type="SUPFAM" id="SSF46946">
    <property type="entry name" value="S13-like H2TH domain"/>
    <property type="match status" value="1"/>
</dbReference>
<keyword evidence="9" id="KW-0326">Glycosidase</keyword>
<dbReference type="Gene3D" id="3.20.190.10">
    <property type="entry name" value="MutM-like, N-terminal"/>
    <property type="match status" value="1"/>
</dbReference>
<dbReference type="InterPro" id="IPR015886">
    <property type="entry name" value="H2TH_FPG"/>
</dbReference>
<dbReference type="Gene3D" id="1.10.8.50">
    <property type="match status" value="1"/>
</dbReference>
<keyword evidence="7" id="KW-0456">Lyase</keyword>
<evidence type="ECO:0000313" key="11">
    <source>
        <dbReference type="EMBL" id="XCH23338.1"/>
    </source>
</evidence>